<dbReference type="SMART" id="SM00342">
    <property type="entry name" value="HTH_ARAC"/>
    <property type="match status" value="1"/>
</dbReference>
<organism evidence="5 6">
    <name type="scientific">Chitinophaga cymbidii</name>
    <dbReference type="NCBI Taxonomy" id="1096750"/>
    <lineage>
        <taxon>Bacteria</taxon>
        <taxon>Pseudomonadati</taxon>
        <taxon>Bacteroidota</taxon>
        <taxon>Chitinophagia</taxon>
        <taxon>Chitinophagales</taxon>
        <taxon>Chitinophagaceae</taxon>
        <taxon>Chitinophaga</taxon>
    </lineage>
</organism>
<dbReference type="OrthoDB" id="9782911at2"/>
<dbReference type="PROSITE" id="PS01124">
    <property type="entry name" value="HTH_ARAC_FAMILY_2"/>
    <property type="match status" value="1"/>
</dbReference>
<dbReference type="InterPro" id="IPR003313">
    <property type="entry name" value="AraC-bd"/>
</dbReference>
<dbReference type="AlphaFoldDB" id="A0A512RLX4"/>
<keyword evidence="3" id="KW-0804">Transcription</keyword>
<accession>A0A512RLX4</accession>
<dbReference type="Proteomes" id="UP000321436">
    <property type="component" value="Unassembled WGS sequence"/>
</dbReference>
<protein>
    <submittedName>
        <fullName evidence="5">Transcriptional regulator</fullName>
    </submittedName>
</protein>
<dbReference type="InterPro" id="IPR018060">
    <property type="entry name" value="HTH_AraC"/>
</dbReference>
<proteinExistence type="predicted"/>
<keyword evidence="6" id="KW-1185">Reference proteome</keyword>
<feature type="domain" description="HTH araC/xylS-type" evidence="4">
    <location>
        <begin position="196"/>
        <end position="294"/>
    </location>
</feature>
<dbReference type="EMBL" id="BKAU01000002">
    <property type="protein sequence ID" value="GEP96703.1"/>
    <property type="molecule type" value="Genomic_DNA"/>
</dbReference>
<name>A0A512RLX4_9BACT</name>
<reference evidence="5 6" key="1">
    <citation type="submission" date="2019-07" db="EMBL/GenBank/DDBJ databases">
        <title>Whole genome shotgun sequence of Chitinophaga cymbidii NBRC 109752.</title>
        <authorList>
            <person name="Hosoyama A."/>
            <person name="Uohara A."/>
            <person name="Ohji S."/>
            <person name="Ichikawa N."/>
        </authorList>
    </citation>
    <scope>NUCLEOTIDE SEQUENCE [LARGE SCALE GENOMIC DNA]</scope>
    <source>
        <strain evidence="5 6">NBRC 109752</strain>
    </source>
</reference>
<evidence type="ECO:0000256" key="1">
    <source>
        <dbReference type="ARBA" id="ARBA00023015"/>
    </source>
</evidence>
<dbReference type="InterPro" id="IPR037923">
    <property type="entry name" value="HTH-like"/>
</dbReference>
<keyword evidence="2" id="KW-0238">DNA-binding</keyword>
<dbReference type="GO" id="GO:0003700">
    <property type="term" value="F:DNA-binding transcription factor activity"/>
    <property type="evidence" value="ECO:0007669"/>
    <property type="project" value="InterPro"/>
</dbReference>
<dbReference type="GO" id="GO:0043565">
    <property type="term" value="F:sequence-specific DNA binding"/>
    <property type="evidence" value="ECO:0007669"/>
    <property type="project" value="InterPro"/>
</dbReference>
<evidence type="ECO:0000256" key="2">
    <source>
        <dbReference type="ARBA" id="ARBA00023125"/>
    </source>
</evidence>
<evidence type="ECO:0000256" key="3">
    <source>
        <dbReference type="ARBA" id="ARBA00023163"/>
    </source>
</evidence>
<comment type="caution">
    <text evidence="5">The sequence shown here is derived from an EMBL/GenBank/DDBJ whole genome shotgun (WGS) entry which is preliminary data.</text>
</comment>
<dbReference type="InterPro" id="IPR009057">
    <property type="entry name" value="Homeodomain-like_sf"/>
</dbReference>
<dbReference type="Gene3D" id="2.60.120.280">
    <property type="entry name" value="Regulatory protein AraC"/>
    <property type="match status" value="1"/>
</dbReference>
<sequence>MKNTLFANVKYPAFSEEDENWGLTVASVGYQCIAPFSAYPPKGHPSPYWFNPSTGRTLQEYQLIYITKGKGYFSSAHLGQRMPLEAGELLMLFPNEWHTYYPERKDGWSTYWVGFKGGFADNLVNRNFFQKTHPIYHIGFNELIVDLFNDIIEITKQEKTGFQQITSGMTMHLLGLLYYIIRNNQFEHNNVIHKIEQARLLMREHPGGDISLEEIASSLNMSYSWFRKMFRQYTGLSPTQYQLQIKLRKAKALLLGSSMTIKEIAFLLNFESANYFTLFFKQKTGITPGTFRTTCRGKLDGPLEFPLSY</sequence>
<dbReference type="RefSeq" id="WP_146863203.1">
    <property type="nucleotide sequence ID" value="NZ_BKAU01000002.1"/>
</dbReference>
<dbReference type="Gene3D" id="1.10.10.60">
    <property type="entry name" value="Homeodomain-like"/>
    <property type="match status" value="2"/>
</dbReference>
<dbReference type="InterPro" id="IPR018062">
    <property type="entry name" value="HTH_AraC-typ_CS"/>
</dbReference>
<gene>
    <name evidence="5" type="ORF">CCY01nite_29630</name>
</gene>
<dbReference type="Pfam" id="PF02311">
    <property type="entry name" value="AraC_binding"/>
    <property type="match status" value="1"/>
</dbReference>
<dbReference type="SUPFAM" id="SSF46689">
    <property type="entry name" value="Homeodomain-like"/>
    <property type="match status" value="2"/>
</dbReference>
<dbReference type="SUPFAM" id="SSF51215">
    <property type="entry name" value="Regulatory protein AraC"/>
    <property type="match status" value="1"/>
</dbReference>
<dbReference type="PROSITE" id="PS00041">
    <property type="entry name" value="HTH_ARAC_FAMILY_1"/>
    <property type="match status" value="1"/>
</dbReference>
<evidence type="ECO:0000259" key="4">
    <source>
        <dbReference type="PROSITE" id="PS01124"/>
    </source>
</evidence>
<evidence type="ECO:0000313" key="5">
    <source>
        <dbReference type="EMBL" id="GEP96703.1"/>
    </source>
</evidence>
<dbReference type="PANTHER" id="PTHR43280">
    <property type="entry name" value="ARAC-FAMILY TRANSCRIPTIONAL REGULATOR"/>
    <property type="match status" value="1"/>
</dbReference>
<evidence type="ECO:0000313" key="6">
    <source>
        <dbReference type="Proteomes" id="UP000321436"/>
    </source>
</evidence>
<dbReference type="PANTHER" id="PTHR43280:SF30">
    <property type="entry name" value="MMSAB OPERON REGULATORY PROTEIN"/>
    <property type="match status" value="1"/>
</dbReference>
<dbReference type="Pfam" id="PF12833">
    <property type="entry name" value="HTH_18"/>
    <property type="match status" value="1"/>
</dbReference>
<keyword evidence="1" id="KW-0805">Transcription regulation</keyword>